<sequence length="997" mass="113116">MGVDCFFLKKNVNGPPWRDYNKLRDAVRSQDIDLVTCLISAGVQVNGIHGYNYENPPLHLAVISRCPGIVKALLDNGAKIDDSDAVLETPLILAAKIGNMDIIDLLLSYNVQPYHRLQDNFTHFHVACMRNKLNVVKKLMLLDNGESMNMAVSSNSVFWPGFTPLHFAVYYDCIETVDYLVESGADMMAKDAKELTPLHWANLKRNEKIIDRLLSAHKYELKNPVDPNGLTHYHIACTRDDPSVVEHFLKLGVDIDLQVRSGDFTHWNPMQFALYYECPKVIEMLLNFKVDRKGKNNHGSNLLEYAFVSGNNSIYNLFIGDKLGASNCFQEIEKISEFHLACINNNVEDMRDCLLTRSNSIDLDAPIWNGYSPLHLAVKYKAINAIKFLLGRSANIEVQNSEGKTPLHLAFDYKNFDVLDVIIAEIGDHTNNVTDNVGLSFLHILCSTDQPDKVKHFLKKNIPVDIQVGNNSASWAGYTPIQFACKFDQGDVVRALLEYGADIFESKSSILDCFNLVFEDFWNQLPPTDIKEILYENFLAIFASSSAMMKYSNDCKISALHVLCLNLHADLELLKQYLTSRKEEVNQIIDLPGSREYHKCTPLHLAMSFLNFEQAQLMVEAGADPLMVNGGGHTAIEFAFSSEEPFNIYDDEAKSLFPVGAPIKSLKQSHFFIACCSYIFEFVNYVLNNVVDPKLKESFLNCCNDVKRTPLHSLTRQHGLKDDQPANRISMMKLLLESGADVNAKDYLLQTPLHYADQETAILLIEHGADVNVQNIYRETPLHIVCRLSDRDDTRYKQMIELLENGADTNVEDSKGETCLMIMSSCFQKSMSAKILMIRVLAHIVKLRVLGISLSRRNEEAYLDFLQCCNDVFDVNVLEDSCKKELSSMMLVNIDRYTTVHDILLKSSNEMSFYYENGVLQNLSDACCTDFPLYKFLIRLQIRRGKMRHPLMENSIRALRFVFGRSLPRICMEMILNYLTDSEVKNIILSEGKATMA</sequence>
<dbReference type="EMBL" id="CM056742">
    <property type="protein sequence ID" value="KAJ8680564.1"/>
    <property type="molecule type" value="Genomic_DNA"/>
</dbReference>
<comment type="caution">
    <text evidence="1">The sequence shown here is derived from an EMBL/GenBank/DDBJ whole genome shotgun (WGS) entry which is preliminary data.</text>
</comment>
<proteinExistence type="predicted"/>
<evidence type="ECO:0000313" key="1">
    <source>
        <dbReference type="EMBL" id="KAJ8680564.1"/>
    </source>
</evidence>
<protein>
    <submittedName>
        <fullName evidence="1">Uncharacterized protein</fullName>
    </submittedName>
</protein>
<accession>A0ACC2PB83</accession>
<evidence type="ECO:0000313" key="2">
    <source>
        <dbReference type="Proteomes" id="UP001239111"/>
    </source>
</evidence>
<reference evidence="1" key="1">
    <citation type="submission" date="2023-04" db="EMBL/GenBank/DDBJ databases">
        <title>A chromosome-level genome assembly of the parasitoid wasp Eretmocerus hayati.</title>
        <authorList>
            <person name="Zhong Y."/>
            <person name="Liu S."/>
            <person name="Liu Y."/>
        </authorList>
    </citation>
    <scope>NUCLEOTIDE SEQUENCE</scope>
    <source>
        <strain evidence="1">ZJU_SS_LIU_2023</strain>
    </source>
</reference>
<keyword evidence="2" id="KW-1185">Reference proteome</keyword>
<organism evidence="1 2">
    <name type="scientific">Eretmocerus hayati</name>
    <dbReference type="NCBI Taxonomy" id="131215"/>
    <lineage>
        <taxon>Eukaryota</taxon>
        <taxon>Metazoa</taxon>
        <taxon>Ecdysozoa</taxon>
        <taxon>Arthropoda</taxon>
        <taxon>Hexapoda</taxon>
        <taxon>Insecta</taxon>
        <taxon>Pterygota</taxon>
        <taxon>Neoptera</taxon>
        <taxon>Endopterygota</taxon>
        <taxon>Hymenoptera</taxon>
        <taxon>Apocrita</taxon>
        <taxon>Proctotrupomorpha</taxon>
        <taxon>Chalcidoidea</taxon>
        <taxon>Aphelinidae</taxon>
        <taxon>Aphelininae</taxon>
        <taxon>Eretmocerus</taxon>
    </lineage>
</organism>
<gene>
    <name evidence="1" type="ORF">QAD02_016351</name>
</gene>
<dbReference type="Proteomes" id="UP001239111">
    <property type="component" value="Chromosome 2"/>
</dbReference>
<name>A0ACC2PB83_9HYME</name>